<dbReference type="EMBL" id="CACTIH010000016">
    <property type="protein sequence ID" value="CAA2934604.1"/>
    <property type="molecule type" value="Genomic_DNA"/>
</dbReference>
<evidence type="ECO:0000256" key="1">
    <source>
        <dbReference type="ARBA" id="ARBA00004642"/>
    </source>
</evidence>
<dbReference type="GO" id="GO:0004861">
    <property type="term" value="F:cyclin-dependent protein serine/threonine kinase inhibitor activity"/>
    <property type="evidence" value="ECO:0007669"/>
    <property type="project" value="InterPro"/>
</dbReference>
<protein>
    <submittedName>
        <fullName evidence="6">Cyclin-dependent kinase inhibitor 7-like isoform X1</fullName>
    </submittedName>
</protein>
<gene>
    <name evidence="6" type="ORF">OLEA9_A081723</name>
</gene>
<dbReference type="Gene3D" id="4.10.365.10">
    <property type="entry name" value="p27"/>
    <property type="match status" value="1"/>
</dbReference>
<dbReference type="Pfam" id="PF02234">
    <property type="entry name" value="CDI"/>
    <property type="match status" value="1"/>
</dbReference>
<dbReference type="AlphaFoldDB" id="A0A8S0PA84"/>
<dbReference type="OrthoDB" id="9940972at2759"/>
<dbReference type="InterPro" id="IPR044275">
    <property type="entry name" value="KRP"/>
</dbReference>
<evidence type="ECO:0000256" key="3">
    <source>
        <dbReference type="ARBA" id="ARBA00023013"/>
    </source>
</evidence>
<keyword evidence="7" id="KW-1185">Reference proteome</keyword>
<accession>A0A8S0PA84</accession>
<dbReference type="InterPro" id="IPR044898">
    <property type="entry name" value="CDI_dom_sf"/>
</dbReference>
<dbReference type="GO" id="GO:0051726">
    <property type="term" value="P:regulation of cell cycle"/>
    <property type="evidence" value="ECO:0007669"/>
    <property type="project" value="InterPro"/>
</dbReference>
<dbReference type="PIRSF" id="PIRSF017811">
    <property type="entry name" value="CDK_inhib_pln"/>
    <property type="match status" value="1"/>
</dbReference>
<dbReference type="PANTHER" id="PTHR46776">
    <property type="entry name" value="CYCLIN-DEPENDENT KINASE INHIBITOR 4-RELATED"/>
    <property type="match status" value="1"/>
</dbReference>
<evidence type="ECO:0000313" key="6">
    <source>
        <dbReference type="EMBL" id="CAA2934604.1"/>
    </source>
</evidence>
<comment type="similarity">
    <text evidence="2">Belongs to the CDI family. ICK/KRP subfamily.</text>
</comment>
<comment type="caution">
    <text evidence="6">The sequence shown here is derived from an EMBL/GenBank/DDBJ whole genome shotgun (WGS) entry which is preliminary data.</text>
</comment>
<keyword evidence="4" id="KW-0131">Cell cycle</keyword>
<sequence>MEEYLRSSERVTVRSRAMEEEEEVMQQLSSSKKRKLYSELEIQYFDDVSFLENSVSHEASGISVCTKHEKEKNIDFKTEISKSIFSRETTPTSKLCGDSEQVLIDSSSTLIKKLSKTVTAHKPAAGKMASAEELEEFFSASEKYEQKRFAEKYNYDIAMDVPLNGRYKWEACNLLP</sequence>
<feature type="domain" description="Cyclin-dependent kinase inhibitor" evidence="5">
    <location>
        <begin position="130"/>
        <end position="171"/>
    </location>
</feature>
<comment type="subcellular location">
    <subcellularLocation>
        <location evidence="1">Nucleus</location>
        <location evidence="1">Nucleoplasm</location>
    </subcellularLocation>
</comment>
<dbReference type="Gramene" id="OE9A081723T2">
    <property type="protein sequence ID" value="OE9A081723C2"/>
    <property type="gene ID" value="OE9A081723"/>
</dbReference>
<evidence type="ECO:0000256" key="4">
    <source>
        <dbReference type="ARBA" id="ARBA00023306"/>
    </source>
</evidence>
<keyword evidence="3" id="KW-0649">Protein kinase inhibitor</keyword>
<dbReference type="InterPro" id="IPR003175">
    <property type="entry name" value="CDI_dom"/>
</dbReference>
<evidence type="ECO:0000256" key="2">
    <source>
        <dbReference type="ARBA" id="ARBA00010274"/>
    </source>
</evidence>
<name>A0A8S0PA84_OLEEU</name>
<dbReference type="Proteomes" id="UP000594638">
    <property type="component" value="Unassembled WGS sequence"/>
</dbReference>
<organism evidence="6 7">
    <name type="scientific">Olea europaea subsp. europaea</name>
    <dbReference type="NCBI Taxonomy" id="158383"/>
    <lineage>
        <taxon>Eukaryota</taxon>
        <taxon>Viridiplantae</taxon>
        <taxon>Streptophyta</taxon>
        <taxon>Embryophyta</taxon>
        <taxon>Tracheophyta</taxon>
        <taxon>Spermatophyta</taxon>
        <taxon>Magnoliopsida</taxon>
        <taxon>eudicotyledons</taxon>
        <taxon>Gunneridae</taxon>
        <taxon>Pentapetalae</taxon>
        <taxon>asterids</taxon>
        <taxon>lamiids</taxon>
        <taxon>Lamiales</taxon>
        <taxon>Oleaceae</taxon>
        <taxon>Oleeae</taxon>
        <taxon>Olea</taxon>
    </lineage>
</organism>
<dbReference type="GO" id="GO:0005654">
    <property type="term" value="C:nucleoplasm"/>
    <property type="evidence" value="ECO:0007669"/>
    <property type="project" value="UniProtKB-SubCell"/>
</dbReference>
<evidence type="ECO:0000259" key="5">
    <source>
        <dbReference type="Pfam" id="PF02234"/>
    </source>
</evidence>
<evidence type="ECO:0000313" key="7">
    <source>
        <dbReference type="Proteomes" id="UP000594638"/>
    </source>
</evidence>
<proteinExistence type="inferred from homology"/>
<reference evidence="6 7" key="1">
    <citation type="submission" date="2019-12" db="EMBL/GenBank/DDBJ databases">
        <authorList>
            <person name="Alioto T."/>
            <person name="Alioto T."/>
            <person name="Gomez Garrido J."/>
        </authorList>
    </citation>
    <scope>NUCLEOTIDE SEQUENCE [LARGE SCALE GENOMIC DNA]</scope>
</reference>